<dbReference type="CDD" id="cd06550">
    <property type="entry name" value="TM_ABC_iron-siderophores_like"/>
    <property type="match status" value="1"/>
</dbReference>
<feature type="transmembrane region" description="Helical" evidence="8">
    <location>
        <begin position="198"/>
        <end position="220"/>
    </location>
</feature>
<dbReference type="AlphaFoldDB" id="A0A7Z2VPC6"/>
<evidence type="ECO:0000256" key="4">
    <source>
        <dbReference type="ARBA" id="ARBA00022475"/>
    </source>
</evidence>
<dbReference type="Proteomes" id="UP000502248">
    <property type="component" value="Chromosome"/>
</dbReference>
<dbReference type="GO" id="GO:0033214">
    <property type="term" value="P:siderophore-iron import into cell"/>
    <property type="evidence" value="ECO:0007669"/>
    <property type="project" value="TreeGrafter"/>
</dbReference>
<evidence type="ECO:0000313" key="9">
    <source>
        <dbReference type="EMBL" id="QJD86624.1"/>
    </source>
</evidence>
<name>A0A7Z2VPC6_9BACL</name>
<proteinExistence type="inferred from homology"/>
<evidence type="ECO:0000256" key="8">
    <source>
        <dbReference type="SAM" id="Phobius"/>
    </source>
</evidence>
<dbReference type="InterPro" id="IPR000522">
    <property type="entry name" value="ABC_transptr_permease_BtuC"/>
</dbReference>
<evidence type="ECO:0000313" key="10">
    <source>
        <dbReference type="Proteomes" id="UP000502248"/>
    </source>
</evidence>
<feature type="transmembrane region" description="Helical" evidence="8">
    <location>
        <begin position="245"/>
        <end position="268"/>
    </location>
</feature>
<dbReference type="Gene3D" id="1.10.3470.10">
    <property type="entry name" value="ABC transporter involved in vitamin B12 uptake, BtuC"/>
    <property type="match status" value="1"/>
</dbReference>
<dbReference type="PANTHER" id="PTHR30472:SF58">
    <property type="entry name" value="IRON(3+)-HYDROXAMATE IMPORT SYSTEM PERMEASE PROTEIN FHUB"/>
    <property type="match status" value="1"/>
</dbReference>
<organism evidence="9 10">
    <name type="scientific">Cohnella herbarum</name>
    <dbReference type="NCBI Taxonomy" id="2728023"/>
    <lineage>
        <taxon>Bacteria</taxon>
        <taxon>Bacillati</taxon>
        <taxon>Bacillota</taxon>
        <taxon>Bacilli</taxon>
        <taxon>Bacillales</taxon>
        <taxon>Paenibacillaceae</taxon>
        <taxon>Cohnella</taxon>
    </lineage>
</organism>
<dbReference type="GO" id="GO:0022857">
    <property type="term" value="F:transmembrane transporter activity"/>
    <property type="evidence" value="ECO:0007669"/>
    <property type="project" value="InterPro"/>
</dbReference>
<feature type="transmembrane region" description="Helical" evidence="8">
    <location>
        <begin position="288"/>
        <end position="312"/>
    </location>
</feature>
<gene>
    <name evidence="9" type="ORF">HH215_27940</name>
</gene>
<feature type="transmembrane region" description="Helical" evidence="8">
    <location>
        <begin position="324"/>
        <end position="345"/>
    </location>
</feature>
<accession>A0A7Z2VPC6</accession>
<dbReference type="SUPFAM" id="SSF81345">
    <property type="entry name" value="ABC transporter involved in vitamin B12 uptake, BtuC"/>
    <property type="match status" value="1"/>
</dbReference>
<feature type="transmembrane region" description="Helical" evidence="8">
    <location>
        <begin position="140"/>
        <end position="161"/>
    </location>
</feature>
<feature type="transmembrane region" description="Helical" evidence="8">
    <location>
        <begin position="53"/>
        <end position="78"/>
    </location>
</feature>
<feature type="transmembrane region" description="Helical" evidence="8">
    <location>
        <begin position="167"/>
        <end position="186"/>
    </location>
</feature>
<dbReference type="InterPro" id="IPR037294">
    <property type="entry name" value="ABC_BtuC-like"/>
</dbReference>
<dbReference type="PANTHER" id="PTHR30472">
    <property type="entry name" value="FERRIC ENTEROBACTIN TRANSPORT SYSTEM PERMEASE PROTEIN"/>
    <property type="match status" value="1"/>
</dbReference>
<evidence type="ECO:0000256" key="5">
    <source>
        <dbReference type="ARBA" id="ARBA00022692"/>
    </source>
</evidence>
<evidence type="ECO:0000256" key="6">
    <source>
        <dbReference type="ARBA" id="ARBA00022989"/>
    </source>
</evidence>
<evidence type="ECO:0000256" key="2">
    <source>
        <dbReference type="ARBA" id="ARBA00007935"/>
    </source>
</evidence>
<comment type="similarity">
    <text evidence="2">Belongs to the binding-protein-dependent transport system permease family. FecCD subfamily.</text>
</comment>
<keyword evidence="10" id="KW-1185">Reference proteome</keyword>
<keyword evidence="7 8" id="KW-0472">Membrane</keyword>
<sequence length="381" mass="40255">MIKIIIISITFAHSNTNKTVMQLFSYRRWPLMISSPTDSTDIHKQAKVTSRPLSAIAIIVIGLAALVLGMMLSVSYGAKDIDLATVWTAVFRFNPDLTEHQVIQALRLPRVTAGAMVGASLAVAGAMMQGMTRNPLADSGLLGLNAGAGFALAICFAFFPGTPFTALMLYSFLGAALGAIIVFGIGSISLGGLSPMRLTMAGAAVTALLMSFSQGIALHFRVGQNLAFWYAGGVAGTRWDQVELMFPWVAAGLIGAMLLSRGITLLSFGDQVAVGLGLRVVPIKIASFVVVLLLAGVSVAVAGAIGFIGLLIPHITRALVGVDYRWVIPCSAVLGALLVVAADFAARTINMSFETPVGALIALLGVPFFLYLVRRERREMQ</sequence>
<dbReference type="Pfam" id="PF01032">
    <property type="entry name" value="FecCD"/>
    <property type="match status" value="1"/>
</dbReference>
<dbReference type="KEGG" id="cheb:HH215_27940"/>
<evidence type="ECO:0000256" key="3">
    <source>
        <dbReference type="ARBA" id="ARBA00022448"/>
    </source>
</evidence>
<evidence type="ECO:0000256" key="1">
    <source>
        <dbReference type="ARBA" id="ARBA00004651"/>
    </source>
</evidence>
<keyword evidence="3" id="KW-0813">Transport</keyword>
<dbReference type="FunFam" id="1.10.3470.10:FF:000001">
    <property type="entry name" value="Vitamin B12 ABC transporter permease BtuC"/>
    <property type="match status" value="1"/>
</dbReference>
<keyword evidence="6 8" id="KW-1133">Transmembrane helix</keyword>
<keyword evidence="5 8" id="KW-0812">Transmembrane</keyword>
<dbReference type="GO" id="GO:0005886">
    <property type="term" value="C:plasma membrane"/>
    <property type="evidence" value="ECO:0007669"/>
    <property type="project" value="UniProtKB-SubCell"/>
</dbReference>
<dbReference type="EMBL" id="CP051680">
    <property type="protein sequence ID" value="QJD86624.1"/>
    <property type="molecule type" value="Genomic_DNA"/>
</dbReference>
<reference evidence="9 10" key="1">
    <citation type="submission" date="2020-04" db="EMBL/GenBank/DDBJ databases">
        <title>Genome sequencing of novel species.</title>
        <authorList>
            <person name="Heo J."/>
            <person name="Kim S.-J."/>
            <person name="Kim J.-S."/>
            <person name="Hong S.-B."/>
            <person name="Kwon S.-W."/>
        </authorList>
    </citation>
    <scope>NUCLEOTIDE SEQUENCE [LARGE SCALE GENOMIC DNA]</scope>
    <source>
        <strain evidence="9 10">MFER-1</strain>
    </source>
</reference>
<evidence type="ECO:0000256" key="7">
    <source>
        <dbReference type="ARBA" id="ARBA00023136"/>
    </source>
</evidence>
<keyword evidence="4" id="KW-1003">Cell membrane</keyword>
<comment type="subcellular location">
    <subcellularLocation>
        <location evidence="1">Cell membrane</location>
        <topology evidence="1">Multi-pass membrane protein</topology>
    </subcellularLocation>
</comment>
<protein>
    <submittedName>
        <fullName evidence="9">Iron ABC transporter permease</fullName>
    </submittedName>
</protein>
<feature type="transmembrane region" description="Helical" evidence="8">
    <location>
        <begin position="357"/>
        <end position="373"/>
    </location>
</feature>